<dbReference type="Proteomes" id="UP000245368">
    <property type="component" value="Chromosome"/>
</dbReference>
<evidence type="ECO:0008006" key="4">
    <source>
        <dbReference type="Google" id="ProtNLM"/>
    </source>
</evidence>
<keyword evidence="1" id="KW-1133">Transmembrane helix</keyword>
<dbReference type="RefSeq" id="WP_109826835.1">
    <property type="nucleotide sequence ID" value="NZ_CP029494.1"/>
</dbReference>
<proteinExistence type="predicted"/>
<keyword evidence="1" id="KW-0472">Membrane</keyword>
<dbReference type="OrthoDB" id="59807at2"/>
<dbReference type="EMBL" id="CP029494">
    <property type="protein sequence ID" value="AWN23200.1"/>
    <property type="molecule type" value="Genomic_DNA"/>
</dbReference>
<evidence type="ECO:0000313" key="2">
    <source>
        <dbReference type="EMBL" id="AWN23200.1"/>
    </source>
</evidence>
<name>A0A2Z3JIJ6_9DEIO</name>
<feature type="transmembrane region" description="Helical" evidence="1">
    <location>
        <begin position="15"/>
        <end position="35"/>
    </location>
</feature>
<dbReference type="AlphaFoldDB" id="A0A2Z3JIJ6"/>
<evidence type="ECO:0000256" key="1">
    <source>
        <dbReference type="SAM" id="Phobius"/>
    </source>
</evidence>
<evidence type="ECO:0000313" key="3">
    <source>
        <dbReference type="Proteomes" id="UP000245368"/>
    </source>
</evidence>
<accession>A0A2Z3JIJ6</accession>
<gene>
    <name evidence="2" type="ORF">DKM44_08155</name>
</gene>
<keyword evidence="1" id="KW-0812">Transmembrane</keyword>
<organism evidence="2 3">
    <name type="scientific">Deinococcus irradiatisoli</name>
    <dbReference type="NCBI Taxonomy" id="2202254"/>
    <lineage>
        <taxon>Bacteria</taxon>
        <taxon>Thermotogati</taxon>
        <taxon>Deinococcota</taxon>
        <taxon>Deinococci</taxon>
        <taxon>Deinococcales</taxon>
        <taxon>Deinococcaceae</taxon>
        <taxon>Deinococcus</taxon>
    </lineage>
</organism>
<sequence length="596" mass="63915">MPERRWTTDRSREQGVALVSALIMMAVLMAILAAYTTLTLSGVRSGKYSLATQQGFYAAEGGLNLRAEQVRAKFTGYLRPTGLGPSSAAPCSAGDPGSGDMRCVMYTIGQRRVYTYVRDITKYAGSDPESGTVAPGDVYAGLNYQQYAYRVYSAAYNAATNEREASLYMDFQSRLVPLFQFAAFYQGDLEFHPGPPMTLNGRVHTNGDLFLNAGNTLSVTGKTTASGSIYRFGKDGRPCAGSVSFSGIEMPCVNGSSTDLSADKVTGPLLAPFDRNVLDQQQVLTTPGMASLRPDPLSVLWMQADVRVVADPGAAPMFTVRRADRSLDTQATNRLNSCNAVKASSLYDGREQKTITLMQVDQQKLMDCISGGGFTAPNGSVLKIDDESGGGMVWNFSFTDADPAKAALINGGEPYPTAYGVEIVNAARLGPSSGSDALGGLTIVSNQQVYLRGDYNALAKKPSAVLADAINVLSSAADEPITGNKSTGQAAPTTVNAAFLSGIDVTTSSNYNGGLQNYIRFHESWSGVRMTYRGSFVSLGQSLHTVGRQAGAGIVNYYDPPDRDWGYDTDFNNASNLPPLTPRFVYLRQLLFARSW</sequence>
<keyword evidence="3" id="KW-1185">Reference proteome</keyword>
<protein>
    <recommendedName>
        <fullName evidence="4">Type 4 fimbrial biogenesis protein PilX N-terminal domain-containing protein</fullName>
    </recommendedName>
</protein>
<dbReference type="KEGG" id="dez:DKM44_08155"/>
<reference evidence="2 3" key="1">
    <citation type="submission" date="2018-05" db="EMBL/GenBank/DDBJ databases">
        <title>Complete Genome Sequence of Deinococcus sp. strain 17bor-2.</title>
        <authorList>
            <person name="Srinivasan S."/>
        </authorList>
    </citation>
    <scope>NUCLEOTIDE SEQUENCE [LARGE SCALE GENOMIC DNA]</scope>
    <source>
        <strain evidence="2 3">17bor-2</strain>
    </source>
</reference>